<evidence type="ECO:0000259" key="1">
    <source>
        <dbReference type="Pfam" id="PF07475"/>
    </source>
</evidence>
<protein>
    <recommendedName>
        <fullName evidence="1">HPr kinase/phosphorylase C-terminal domain-containing protein</fullName>
    </recommendedName>
</protein>
<dbReference type="InterPro" id="IPR011104">
    <property type="entry name" value="Hpr_kin/Pase_C"/>
</dbReference>
<dbReference type="AlphaFoldDB" id="A0A3B1AZA3"/>
<dbReference type="Pfam" id="PF07475">
    <property type="entry name" value="Hpr_kinase_C"/>
    <property type="match status" value="1"/>
</dbReference>
<feature type="domain" description="HPr kinase/phosphorylase C-terminal" evidence="1">
    <location>
        <begin position="3"/>
        <end position="93"/>
    </location>
</feature>
<dbReference type="InterPro" id="IPR027417">
    <property type="entry name" value="P-loop_NTPase"/>
</dbReference>
<organism evidence="2">
    <name type="scientific">hydrothermal vent metagenome</name>
    <dbReference type="NCBI Taxonomy" id="652676"/>
    <lineage>
        <taxon>unclassified sequences</taxon>
        <taxon>metagenomes</taxon>
        <taxon>ecological metagenomes</taxon>
    </lineage>
</organism>
<sequence>MILVHGTGIFIDGKGVLIKGASGSGKSDLALRLMGFGAELIGDDYVEVSRMGQDQVVMQAPETIAGKIEVRNVGLLNVPFRHMARIDLVVELVLDVASLERLPPQKVTLLDGAEIPCLDFYAFEASAPEKLRSALKILSQAF</sequence>
<evidence type="ECO:0000313" key="2">
    <source>
        <dbReference type="EMBL" id="VAX05033.1"/>
    </source>
</evidence>
<gene>
    <name evidence="2" type="ORF">MNBD_ALPHA03-1123</name>
</gene>
<dbReference type="GO" id="GO:0000155">
    <property type="term" value="F:phosphorelay sensor kinase activity"/>
    <property type="evidence" value="ECO:0007669"/>
    <property type="project" value="InterPro"/>
</dbReference>
<reference evidence="2" key="1">
    <citation type="submission" date="2018-06" db="EMBL/GenBank/DDBJ databases">
        <authorList>
            <person name="Zhirakovskaya E."/>
        </authorList>
    </citation>
    <scope>NUCLEOTIDE SEQUENCE</scope>
</reference>
<dbReference type="Gene3D" id="3.40.50.300">
    <property type="entry name" value="P-loop containing nucleotide triphosphate hydrolases"/>
    <property type="match status" value="1"/>
</dbReference>
<dbReference type="SUPFAM" id="SSF53795">
    <property type="entry name" value="PEP carboxykinase-like"/>
    <property type="match status" value="1"/>
</dbReference>
<dbReference type="GO" id="GO:0006109">
    <property type="term" value="P:regulation of carbohydrate metabolic process"/>
    <property type="evidence" value="ECO:0007669"/>
    <property type="project" value="InterPro"/>
</dbReference>
<dbReference type="EMBL" id="UOFW01000119">
    <property type="protein sequence ID" value="VAX05033.1"/>
    <property type="molecule type" value="Genomic_DNA"/>
</dbReference>
<name>A0A3B1AZA3_9ZZZZ</name>
<dbReference type="CDD" id="cd01918">
    <property type="entry name" value="HprK_C"/>
    <property type="match status" value="1"/>
</dbReference>
<accession>A0A3B1AZA3</accession>
<dbReference type="GO" id="GO:0005524">
    <property type="term" value="F:ATP binding"/>
    <property type="evidence" value="ECO:0007669"/>
    <property type="project" value="InterPro"/>
</dbReference>
<proteinExistence type="predicted"/>